<dbReference type="InterPro" id="IPR040194">
    <property type="entry name" value="Cwf19-like"/>
</dbReference>
<evidence type="ECO:0000313" key="6">
    <source>
        <dbReference type="WBParaSite" id="ACOC_0000539001-mRNA-1"/>
    </source>
</evidence>
<dbReference type="PANTHER" id="PTHR12072:SF5">
    <property type="entry name" value="CWF19-LIKE PROTEIN 2"/>
    <property type="match status" value="1"/>
</dbReference>
<reference evidence="4 5" key="2">
    <citation type="submission" date="2018-11" db="EMBL/GenBank/DDBJ databases">
        <authorList>
            <consortium name="Pathogen Informatics"/>
        </authorList>
    </citation>
    <scope>NUCLEOTIDE SEQUENCE [LARGE SCALE GENOMIC DNA]</scope>
    <source>
        <strain evidence="4 5">Costa Rica</strain>
    </source>
</reference>
<dbReference type="AlphaFoldDB" id="A0A0R3PL22"/>
<gene>
    <name evidence="4" type="ORF">ACOC_LOCUS5391</name>
</gene>
<dbReference type="OMA" id="QPGYAHI"/>
<accession>A0A0R3PL22</accession>
<reference evidence="6" key="1">
    <citation type="submission" date="2017-02" db="UniProtKB">
        <authorList>
            <consortium name="WormBaseParasite"/>
        </authorList>
    </citation>
    <scope>IDENTIFICATION</scope>
</reference>
<evidence type="ECO:0000256" key="1">
    <source>
        <dbReference type="ARBA" id="ARBA00006795"/>
    </source>
</evidence>
<dbReference type="EMBL" id="UYYA01003868">
    <property type="protein sequence ID" value="VDM56976.1"/>
    <property type="molecule type" value="Genomic_DNA"/>
</dbReference>
<evidence type="ECO:0000259" key="2">
    <source>
        <dbReference type="Pfam" id="PF04676"/>
    </source>
</evidence>
<evidence type="ECO:0000313" key="4">
    <source>
        <dbReference type="EMBL" id="VDM56976.1"/>
    </source>
</evidence>
<dbReference type="Pfam" id="PF04676">
    <property type="entry name" value="CwfJ_C_2"/>
    <property type="match status" value="1"/>
</dbReference>
<evidence type="ECO:0000259" key="3">
    <source>
        <dbReference type="Pfam" id="PF04677"/>
    </source>
</evidence>
<dbReference type="WBParaSite" id="ACOC_0000539001-mRNA-1">
    <property type="protein sequence ID" value="ACOC_0000539001-mRNA-1"/>
    <property type="gene ID" value="ACOC_0000539001"/>
</dbReference>
<dbReference type="GO" id="GO:0000398">
    <property type="term" value="P:mRNA splicing, via spliceosome"/>
    <property type="evidence" value="ECO:0007669"/>
    <property type="project" value="TreeGrafter"/>
</dbReference>
<feature type="domain" description="Cwf19-like protein C-terminal" evidence="2">
    <location>
        <begin position="153"/>
        <end position="244"/>
    </location>
</feature>
<comment type="similarity">
    <text evidence="1">Belongs to the CWF19 family.</text>
</comment>
<organism evidence="6">
    <name type="scientific">Angiostrongylus costaricensis</name>
    <name type="common">Nematode worm</name>
    <dbReference type="NCBI Taxonomy" id="334426"/>
    <lineage>
        <taxon>Eukaryota</taxon>
        <taxon>Metazoa</taxon>
        <taxon>Ecdysozoa</taxon>
        <taxon>Nematoda</taxon>
        <taxon>Chromadorea</taxon>
        <taxon>Rhabditida</taxon>
        <taxon>Rhabditina</taxon>
        <taxon>Rhabditomorpha</taxon>
        <taxon>Strongyloidea</taxon>
        <taxon>Metastrongylidae</taxon>
        <taxon>Angiostrongylus</taxon>
    </lineage>
</organism>
<protein>
    <submittedName>
        <fullName evidence="6">CWF19-like protein 2</fullName>
    </submittedName>
</protein>
<keyword evidence="5" id="KW-1185">Reference proteome</keyword>
<dbReference type="PANTHER" id="PTHR12072">
    <property type="entry name" value="CWF19, CELL CYCLE CONTROL PROTEIN"/>
    <property type="match status" value="1"/>
</dbReference>
<feature type="domain" description="Cwf19-like C-terminal" evidence="3">
    <location>
        <begin position="11"/>
        <end position="102"/>
    </location>
</feature>
<dbReference type="InterPro" id="IPR006768">
    <property type="entry name" value="Cwf19-like_C_dom-1"/>
</dbReference>
<proteinExistence type="inferred from homology"/>
<sequence>MCVLATEVVLQTYLAVVEWDGLDEQHCLIAPTEHACSSIQLDENVWDEMRIWRKGLVAMWRESGQDCLFLEMSRNVAYGAHLVIECVPVPVEVGGTAPIYFKLVDMGVIEVRHVYQLSEYDASPSSLMKFVKRGRGDLYAEFGKAIMECEEDYAHNKKLIEIKDLRRQIPRNFSYFAVDFGLNNGYAHVIENMQSFPSSFAHEIIAGMLDLPPSKWRKKKAQTYSELKAKCDAMKAAWEPYDWTKRIDRTNR</sequence>
<evidence type="ECO:0000313" key="5">
    <source>
        <dbReference type="Proteomes" id="UP000267027"/>
    </source>
</evidence>
<dbReference type="GO" id="GO:0071014">
    <property type="term" value="C:post-mRNA release spliceosomal complex"/>
    <property type="evidence" value="ECO:0007669"/>
    <property type="project" value="TreeGrafter"/>
</dbReference>
<dbReference type="Pfam" id="PF04677">
    <property type="entry name" value="CwfJ_C_1"/>
    <property type="match status" value="1"/>
</dbReference>
<dbReference type="OrthoDB" id="2113965at2759"/>
<dbReference type="Proteomes" id="UP000267027">
    <property type="component" value="Unassembled WGS sequence"/>
</dbReference>
<dbReference type="InterPro" id="IPR006767">
    <property type="entry name" value="Cwf19-like_C_dom-2"/>
</dbReference>
<name>A0A0R3PL22_ANGCS</name>
<dbReference type="STRING" id="334426.A0A0R3PL22"/>